<keyword evidence="2" id="KW-1185">Reference proteome</keyword>
<organism evidence="1 2">
    <name type="scientific">Pyramidobacter piscolens W5455</name>
    <dbReference type="NCBI Taxonomy" id="352165"/>
    <lineage>
        <taxon>Bacteria</taxon>
        <taxon>Thermotogati</taxon>
        <taxon>Synergistota</taxon>
        <taxon>Synergistia</taxon>
        <taxon>Synergistales</taxon>
        <taxon>Dethiosulfovibrionaceae</taxon>
        <taxon>Pyramidobacter</taxon>
    </lineage>
</organism>
<name>A0ABM9ZSP5_9BACT</name>
<evidence type="ECO:0008006" key="3">
    <source>
        <dbReference type="Google" id="ProtNLM"/>
    </source>
</evidence>
<evidence type="ECO:0000313" key="1">
    <source>
        <dbReference type="EMBL" id="EFB89921.1"/>
    </source>
</evidence>
<sequence length="493" mass="52785">MAYRHGVYVSEVPTSIVPPVRVDAATPFFVGAAPVHLVAKTEAEAKALVNKPVIAHTYAEAVEALGMAASGEWDRYTLSECVYSQFALYGVAPAVFVNVFDPTKNPVSQSERSFGLAARQASLGKNVLRWTVKVAAESGGSELTEGVDYSLAADGEGNLLVNALSGGALEDAPALYASFSTCDPSSVEAADVIGGYDAGTGTYKGLELIESVYPKWKIVPGFIVAPGFSSDPAVAAVMAAKASTINGSFSCLALCDAPCGAGGVEAYGGVPEWKNRNNYVWPEQVVCWPMLSLGGARYHLSVQLAGLMGKSDAAYEGTLVRSPSNRNLQMDGAVLGDEPMTEVNLTKEQATFLNAAGVVTALNWSNGWVAWGNRTGCYPGVTDAKDAFIPVRRMFQWIGNTLILTYWQKVDFPVTKRLIQTICDSAQMWLNGLAAREWLVGKPSIQFLEAENPTTDLIDGIVRLHVCVTPPLPAREIDFVLEYDVTQLSTLFE</sequence>
<dbReference type="Proteomes" id="UP000006462">
    <property type="component" value="Unassembled WGS sequence"/>
</dbReference>
<accession>A0ABM9ZSP5</accession>
<dbReference type="RefSeq" id="WP_009165638.1">
    <property type="nucleotide sequence ID" value="NZ_ADFP01000106.1"/>
</dbReference>
<dbReference type="InterPro" id="IPR052042">
    <property type="entry name" value="Tail_sheath_structural"/>
</dbReference>
<dbReference type="PANTHER" id="PTHR35861:SF2">
    <property type="entry name" value="FELS-2 PROPHAGE PROTEIN"/>
    <property type="match status" value="1"/>
</dbReference>
<evidence type="ECO:0000313" key="2">
    <source>
        <dbReference type="Proteomes" id="UP000006462"/>
    </source>
</evidence>
<gene>
    <name evidence="1" type="ORF">HMPREF7215_2792</name>
</gene>
<comment type="caution">
    <text evidence="1">The sequence shown here is derived from an EMBL/GenBank/DDBJ whole genome shotgun (WGS) entry which is preliminary data.</text>
</comment>
<reference evidence="1 2" key="1">
    <citation type="submission" date="2009-12" db="EMBL/GenBank/DDBJ databases">
        <authorList>
            <person name="Shrivastava S."/>
            <person name="Madupu R."/>
            <person name="Durkin A.S."/>
            <person name="Torralba M."/>
            <person name="Methe B."/>
            <person name="Sutton G.G."/>
            <person name="Strausberg R.L."/>
            <person name="Nelson K.E."/>
        </authorList>
    </citation>
    <scope>NUCLEOTIDE SEQUENCE [LARGE SCALE GENOMIC DNA]</scope>
    <source>
        <strain evidence="1 2">W5455</strain>
    </source>
</reference>
<protein>
    <recommendedName>
        <fullName evidence="3">Phage tail sheath protein</fullName>
    </recommendedName>
</protein>
<dbReference type="EMBL" id="ADFP01000106">
    <property type="protein sequence ID" value="EFB89921.1"/>
    <property type="molecule type" value="Genomic_DNA"/>
</dbReference>
<dbReference type="PANTHER" id="PTHR35861">
    <property type="match status" value="1"/>
</dbReference>
<proteinExistence type="predicted"/>